<evidence type="ECO:0000313" key="2">
    <source>
        <dbReference type="EMBL" id="MDO9713509.1"/>
    </source>
</evidence>
<evidence type="ECO:0000313" key="3">
    <source>
        <dbReference type="Proteomes" id="UP001243009"/>
    </source>
</evidence>
<organism evidence="2 3">
    <name type="scientific">Paracraurococcus lichenis</name>
    <dbReference type="NCBI Taxonomy" id="3064888"/>
    <lineage>
        <taxon>Bacteria</taxon>
        <taxon>Pseudomonadati</taxon>
        <taxon>Pseudomonadota</taxon>
        <taxon>Alphaproteobacteria</taxon>
        <taxon>Acetobacterales</taxon>
        <taxon>Roseomonadaceae</taxon>
        <taxon>Paracraurococcus</taxon>
    </lineage>
</organism>
<feature type="domain" description="Transposase IS701-like DDE" evidence="1">
    <location>
        <begin position="17"/>
        <end position="270"/>
    </location>
</feature>
<reference evidence="2 3" key="1">
    <citation type="submission" date="2023-08" db="EMBL/GenBank/DDBJ databases">
        <title>The draft genome sequence of Paracraurococcus sp. LOR1-02.</title>
        <authorList>
            <person name="Kingkaew E."/>
            <person name="Tanasupawat S."/>
        </authorList>
    </citation>
    <scope>NUCLEOTIDE SEQUENCE [LARGE SCALE GENOMIC DNA]</scope>
    <source>
        <strain evidence="2 3">LOR1-02</strain>
    </source>
</reference>
<dbReference type="EMBL" id="JAUTWS010000096">
    <property type="protein sequence ID" value="MDO9713509.1"/>
    <property type="molecule type" value="Genomic_DNA"/>
</dbReference>
<dbReference type="InterPro" id="IPR012337">
    <property type="entry name" value="RNaseH-like_sf"/>
</dbReference>
<evidence type="ECO:0000259" key="1">
    <source>
        <dbReference type="Pfam" id="PF13546"/>
    </source>
</evidence>
<keyword evidence="3" id="KW-1185">Reference proteome</keyword>
<name>A0ABT9EBF5_9PROT</name>
<comment type="caution">
    <text evidence="2">The sequence shown here is derived from an EMBL/GenBank/DDBJ whole genome shotgun (WGS) entry which is preliminary data.</text>
</comment>
<protein>
    <submittedName>
        <fullName evidence="2">Transposase</fullName>
    </submittedName>
</protein>
<dbReference type="SUPFAM" id="SSF53098">
    <property type="entry name" value="Ribonuclease H-like"/>
    <property type="match status" value="1"/>
</dbReference>
<sequence>MLRLPARFAAVILCFAPLFRQLTWRHAQVLLIGAILAPGQRTITSILRISGLCWERRFVNYHRVLNRAAWSGRAAAQVLLALLLEAFAPKGPVLLGLDDSIERRRGKCISAKEIYRDPVRSSKGHFVKASGLRWLSLMLLVPIPWAGRVWALPFLTALAPSERYNQERGHRHKKLTDWGRQLVLQARRWMPERKLVLVADSSFAALELLASLVRQDVTCITRLRLDAALYTPAPPRQPKTMGRPRTKGERLPTLAKVLANQATPWQRVSVPDWYGEGERVVEICSDTALWRHSGLPAVPIRWLLLRDPNRRFDPQALLCTDLAQEPLQILHCFTQRWQLEVTFREVRDHLGVETQRQWSDQAIARTTPCLLGLFSVVTLLANRLSRHARLRVSAAAWYSKQRPTFTDTLAAVRRQIWCEQGFLTSRRTCKPAKLRPGLRDGIVHALCYAA</sequence>
<dbReference type="RefSeq" id="WP_305108366.1">
    <property type="nucleotide sequence ID" value="NZ_JAUTWS010000096.1"/>
</dbReference>
<dbReference type="Pfam" id="PF13546">
    <property type="entry name" value="DDE_5"/>
    <property type="match status" value="1"/>
</dbReference>
<proteinExistence type="predicted"/>
<dbReference type="Proteomes" id="UP001243009">
    <property type="component" value="Unassembled WGS sequence"/>
</dbReference>
<dbReference type="InterPro" id="IPR038721">
    <property type="entry name" value="IS701-like_DDE_dom"/>
</dbReference>
<gene>
    <name evidence="2" type="ORF">Q7A36_34615</name>
</gene>
<accession>A0ABT9EBF5</accession>